<dbReference type="Proteomes" id="UP000076587">
    <property type="component" value="Unassembled WGS sequence"/>
</dbReference>
<comment type="caution">
    <text evidence="1">The sequence shown here is derived from an EMBL/GenBank/DDBJ whole genome shotgun (WGS) entry which is preliminary data.</text>
</comment>
<evidence type="ECO:0000313" key="1">
    <source>
        <dbReference type="EMBL" id="KZN43968.1"/>
    </source>
</evidence>
<dbReference type="PATRIC" id="fig|1365253.3.peg.4398"/>
<gene>
    <name evidence="1" type="ORF">N482_18215</name>
</gene>
<evidence type="ECO:0000313" key="2">
    <source>
        <dbReference type="Proteomes" id="UP000076587"/>
    </source>
</evidence>
<name>A0A166Z5W6_9GAMM</name>
<reference evidence="1 2" key="1">
    <citation type="submission" date="2013-07" db="EMBL/GenBank/DDBJ databases">
        <title>Comparative Genomic and Metabolomic Analysis of Twelve Strains of Pseudoalteromonas luteoviolacea.</title>
        <authorList>
            <person name="Vynne N.G."/>
            <person name="Mansson M."/>
            <person name="Gram L."/>
        </authorList>
    </citation>
    <scope>NUCLEOTIDE SEQUENCE [LARGE SCALE GENOMIC DNA]</scope>
    <source>
        <strain evidence="1 2">NCIMB 1942</strain>
    </source>
</reference>
<dbReference type="EMBL" id="AUXT01000200">
    <property type="protein sequence ID" value="KZN43968.1"/>
    <property type="molecule type" value="Genomic_DNA"/>
</dbReference>
<protein>
    <recommendedName>
        <fullName evidence="3">LysR substrate-binding domain-containing protein</fullName>
    </recommendedName>
</protein>
<accession>A0A166Z5W6</accession>
<dbReference type="AlphaFoldDB" id="A0A166Z5W6"/>
<proteinExistence type="predicted"/>
<evidence type="ECO:0008006" key="3">
    <source>
        <dbReference type="Google" id="ProtNLM"/>
    </source>
</evidence>
<sequence>MHLWDILYSDCAHHAYIEKHGLNPNKVTAHQKLGLPCVIAYPVKQWLFVDKSSNEVMLSPLLSLVVNDLGLAYHGVLTGQYIAMLLHSMIKSDDLLKLTVDTLAPRTRVMYAYYFGKKHIQSQIKQLVGYIKKDLIKAFNHLMA</sequence>
<organism evidence="1 2">
    <name type="scientific">Pseudoalteromonas luteoviolacea NCIMB 1942</name>
    <dbReference type="NCBI Taxonomy" id="1365253"/>
    <lineage>
        <taxon>Bacteria</taxon>
        <taxon>Pseudomonadati</taxon>
        <taxon>Pseudomonadota</taxon>
        <taxon>Gammaproteobacteria</taxon>
        <taxon>Alteromonadales</taxon>
        <taxon>Pseudoalteromonadaceae</taxon>
        <taxon>Pseudoalteromonas</taxon>
    </lineage>
</organism>
<dbReference type="Gene3D" id="3.40.190.10">
    <property type="entry name" value="Periplasmic binding protein-like II"/>
    <property type="match status" value="2"/>
</dbReference>